<dbReference type="Proteomes" id="UP000011944">
    <property type="component" value="Unassembled WGS sequence"/>
</dbReference>
<comment type="caution">
    <text evidence="1">The sequence shown here is derived from an EMBL/GenBank/DDBJ whole genome shotgun (WGS) entry which is preliminary data.</text>
</comment>
<dbReference type="AlphaFoldDB" id="M1ZXP8"/>
<gene>
    <name evidence="1" type="ORF">CFSAN001627_08142</name>
</gene>
<reference evidence="1" key="1">
    <citation type="submission" date="2012-10" db="EMBL/GenBank/DDBJ databases">
        <authorList>
            <person name="Strain E.A."/>
            <person name="Brown E."/>
            <person name="Allard M.W."/>
            <person name="Gonzalez-Escalona N."/>
            <person name="Timme R."/>
        </authorList>
    </citation>
    <scope>NUCLEOTIDE SEQUENCE [LARGE SCALE GENOMIC DNA]</scope>
    <source>
        <strain evidence="1">CFSAN001627</strain>
    </source>
</reference>
<dbReference type="EMBL" id="AMXI01000459">
    <property type="protein sequence ID" value="EKN42234.1"/>
    <property type="molecule type" value="Genomic_DNA"/>
</dbReference>
<protein>
    <submittedName>
        <fullName evidence="1">Uncharacterized protein</fullName>
    </submittedName>
</protein>
<proteinExistence type="predicted"/>
<organism evidence="1">
    <name type="scientific">Clostridium botulinum CFSAN001627</name>
    <dbReference type="NCBI Taxonomy" id="1232189"/>
    <lineage>
        <taxon>Bacteria</taxon>
        <taxon>Bacillati</taxon>
        <taxon>Bacillota</taxon>
        <taxon>Clostridia</taxon>
        <taxon>Eubacteriales</taxon>
        <taxon>Clostridiaceae</taxon>
        <taxon>Clostridium</taxon>
    </lineage>
</organism>
<evidence type="ECO:0000313" key="1">
    <source>
        <dbReference type="EMBL" id="EKN42234.1"/>
    </source>
</evidence>
<name>M1ZXP8_CLOBO</name>
<feature type="non-terminal residue" evidence="1">
    <location>
        <position position="33"/>
    </location>
</feature>
<sequence>MPSTDTEFQEQMQQQMKQRLENLPRFTYKVTRF</sequence>
<reference evidence="1" key="2">
    <citation type="submission" date="2013-03" db="EMBL/GenBank/DDBJ databases">
        <title>Diversity in Clostridium botulinum.</title>
        <authorList>
            <person name="Timme R.E."/>
            <person name="Allard M."/>
            <person name="Luo Y."/>
            <person name="Strain E."/>
            <person name="Gonzalez-Escalona N."/>
            <person name="Brown E."/>
        </authorList>
    </citation>
    <scope>NUCLEOTIDE SEQUENCE [LARGE SCALE GENOMIC DNA]</scope>
    <source>
        <strain evidence="1">CFSAN001627</strain>
    </source>
</reference>
<accession>M1ZXP8</accession>